<dbReference type="AlphaFoldDB" id="A0A8C2MVJ0"/>
<sequence length="196" mass="20805">MGPARSLASFLQSISWAWETPERQSNCFIPEGTDEDTALGAGIWARAREVENREQDPGSARGKWGAGSGFRQQDMENPATVYSPLSSVPVGGPRRPGRRGKERPEPSGSLPWDTSCTALGPRRSPHLSGSLPRLPAEVYAGGDIRHPRPARPAPPRSVLALLGRGVRALALWAFAVRSGCARPGGTRALGASLGGH</sequence>
<protein>
    <submittedName>
        <fullName evidence="2">Uncharacterized protein</fullName>
    </submittedName>
</protein>
<evidence type="ECO:0000313" key="3">
    <source>
        <dbReference type="Proteomes" id="UP000694386"/>
    </source>
</evidence>
<organism evidence="2 3">
    <name type="scientific">Cricetulus griseus</name>
    <name type="common">Chinese hamster</name>
    <name type="synonym">Cricetulus barabensis griseus</name>
    <dbReference type="NCBI Taxonomy" id="10029"/>
    <lineage>
        <taxon>Eukaryota</taxon>
        <taxon>Metazoa</taxon>
        <taxon>Chordata</taxon>
        <taxon>Craniata</taxon>
        <taxon>Vertebrata</taxon>
        <taxon>Euteleostomi</taxon>
        <taxon>Mammalia</taxon>
        <taxon>Eutheria</taxon>
        <taxon>Euarchontoglires</taxon>
        <taxon>Glires</taxon>
        <taxon>Rodentia</taxon>
        <taxon>Myomorpha</taxon>
        <taxon>Muroidea</taxon>
        <taxon>Cricetidae</taxon>
        <taxon>Cricetinae</taxon>
        <taxon>Cricetulus</taxon>
    </lineage>
</organism>
<evidence type="ECO:0000256" key="1">
    <source>
        <dbReference type="SAM" id="MobiDB-lite"/>
    </source>
</evidence>
<reference evidence="2" key="1">
    <citation type="submission" date="2025-08" db="UniProtKB">
        <authorList>
            <consortium name="Ensembl"/>
        </authorList>
    </citation>
    <scope>IDENTIFICATION</scope>
</reference>
<feature type="region of interest" description="Disordered" evidence="1">
    <location>
        <begin position="50"/>
        <end position="131"/>
    </location>
</feature>
<evidence type="ECO:0000313" key="2">
    <source>
        <dbReference type="Ensembl" id="ENSCGRP00001022841.1"/>
    </source>
</evidence>
<reference evidence="2" key="2">
    <citation type="submission" date="2025-09" db="UniProtKB">
        <authorList>
            <consortium name="Ensembl"/>
        </authorList>
    </citation>
    <scope>IDENTIFICATION</scope>
</reference>
<dbReference type="Proteomes" id="UP000694386">
    <property type="component" value="Unplaced"/>
</dbReference>
<name>A0A8C2MVJ0_CRIGR</name>
<proteinExistence type="predicted"/>
<accession>A0A8C2MVJ0</accession>
<dbReference type="Ensembl" id="ENSCGRT00001027086.1">
    <property type="protein sequence ID" value="ENSCGRP00001022841.1"/>
    <property type="gene ID" value="ENSCGRG00001021260.1"/>
</dbReference>